<keyword evidence="2" id="KW-1185">Reference proteome</keyword>
<evidence type="ECO:0000313" key="2">
    <source>
        <dbReference type="Proteomes" id="UP000688137"/>
    </source>
</evidence>
<dbReference type="Proteomes" id="UP000688137">
    <property type="component" value="Unassembled WGS sequence"/>
</dbReference>
<dbReference type="AlphaFoldDB" id="A0A8S1NIY8"/>
<gene>
    <name evidence="1" type="ORF">PPRIM_AZ9-3.1.T0900118</name>
</gene>
<accession>A0A8S1NIY8</accession>
<comment type="caution">
    <text evidence="1">The sequence shown here is derived from an EMBL/GenBank/DDBJ whole genome shotgun (WGS) entry which is preliminary data.</text>
</comment>
<organism evidence="1 2">
    <name type="scientific">Paramecium primaurelia</name>
    <dbReference type="NCBI Taxonomy" id="5886"/>
    <lineage>
        <taxon>Eukaryota</taxon>
        <taxon>Sar</taxon>
        <taxon>Alveolata</taxon>
        <taxon>Ciliophora</taxon>
        <taxon>Intramacronucleata</taxon>
        <taxon>Oligohymenophorea</taxon>
        <taxon>Peniculida</taxon>
        <taxon>Parameciidae</taxon>
        <taxon>Paramecium</taxon>
    </lineage>
</organism>
<proteinExistence type="predicted"/>
<evidence type="ECO:0000313" key="1">
    <source>
        <dbReference type="EMBL" id="CAD8092320.1"/>
    </source>
</evidence>
<dbReference type="OMA" id="TQFNCQS"/>
<name>A0A8S1NIY8_PARPR</name>
<protein>
    <submittedName>
        <fullName evidence="1">Uncharacterized protein</fullName>
    </submittedName>
</protein>
<reference evidence="1" key="1">
    <citation type="submission" date="2021-01" db="EMBL/GenBank/DDBJ databases">
        <authorList>
            <consortium name="Genoscope - CEA"/>
            <person name="William W."/>
        </authorList>
    </citation>
    <scope>NUCLEOTIDE SEQUENCE</scope>
</reference>
<dbReference type="EMBL" id="CAJJDM010000093">
    <property type="protein sequence ID" value="CAD8092320.1"/>
    <property type="molecule type" value="Genomic_DNA"/>
</dbReference>
<sequence length="269" mass="31358">MSERSLSPSDYYELKHVKSITYKHTSNVKKGRTILYQSTDKFENDLNKCNLSCDCSECGQLVGFSLKLHRELPLKETRNQKKKKTLRRFKAVGNAIIFILTYKMEAIKRLKKKMHLLRAVRNLTVRRPAVVQSVHLLPVQQPIKQPQSRDEEFEETVSIHPFQPTQKGPRKSKISIYMEKMLKDVLPKKEIGLKPLSILNDALSKNKKKRHIKCNSQLSLTQFNCQSQIKPFGELNKTQATNFYQSNNKDILKLIDIMKVKHRVIRVKK</sequence>